<keyword evidence="3" id="KW-0732">Signal</keyword>
<evidence type="ECO:0000313" key="4">
    <source>
        <dbReference type="EMBL" id="HEN15869.1"/>
    </source>
</evidence>
<name>A0A7C2NYG6_9PLAN</name>
<feature type="coiled-coil region" evidence="1">
    <location>
        <begin position="53"/>
        <end position="80"/>
    </location>
</feature>
<organism evidence="4">
    <name type="scientific">Schlesneria paludicola</name>
    <dbReference type="NCBI Taxonomy" id="360056"/>
    <lineage>
        <taxon>Bacteria</taxon>
        <taxon>Pseudomonadati</taxon>
        <taxon>Planctomycetota</taxon>
        <taxon>Planctomycetia</taxon>
        <taxon>Planctomycetales</taxon>
        <taxon>Planctomycetaceae</taxon>
        <taxon>Schlesneria</taxon>
    </lineage>
</organism>
<sequence length="117" mass="12948">MLRSVCFGGLLLLLAGGFLVAQDADKKATGRLPNNYGKLGLTDAQRQKIYSTQAKYGEQIDALIKQVEELRQKRDAEIEAVLTPEQRENLKKLTAETAKKSAAKKSADKPEESKKNE</sequence>
<gene>
    <name evidence="4" type="ORF">ENQ76_10425</name>
</gene>
<feature type="signal peptide" evidence="3">
    <location>
        <begin position="1"/>
        <end position="21"/>
    </location>
</feature>
<feature type="chain" id="PRO_5027861871" description="Periplasmic heavy metal sensor" evidence="3">
    <location>
        <begin position="22"/>
        <end position="117"/>
    </location>
</feature>
<comment type="caution">
    <text evidence="4">The sequence shown here is derived from an EMBL/GenBank/DDBJ whole genome shotgun (WGS) entry which is preliminary data.</text>
</comment>
<evidence type="ECO:0000256" key="3">
    <source>
        <dbReference type="SAM" id="SignalP"/>
    </source>
</evidence>
<reference evidence="4" key="1">
    <citation type="journal article" date="2020" name="mSystems">
        <title>Genome- and Community-Level Interaction Insights into Carbon Utilization and Element Cycling Functions of Hydrothermarchaeota in Hydrothermal Sediment.</title>
        <authorList>
            <person name="Zhou Z."/>
            <person name="Liu Y."/>
            <person name="Xu W."/>
            <person name="Pan J."/>
            <person name="Luo Z.H."/>
            <person name="Li M."/>
        </authorList>
    </citation>
    <scope>NUCLEOTIDE SEQUENCE [LARGE SCALE GENOMIC DNA]</scope>
    <source>
        <strain evidence="4">SpSt-339</strain>
    </source>
</reference>
<dbReference type="EMBL" id="DSOK01000294">
    <property type="protein sequence ID" value="HEN15869.1"/>
    <property type="molecule type" value="Genomic_DNA"/>
</dbReference>
<feature type="region of interest" description="Disordered" evidence="2">
    <location>
        <begin position="89"/>
        <end position="117"/>
    </location>
</feature>
<protein>
    <recommendedName>
        <fullName evidence="5">Periplasmic heavy metal sensor</fullName>
    </recommendedName>
</protein>
<dbReference type="AlphaFoldDB" id="A0A7C2NYG6"/>
<evidence type="ECO:0000256" key="1">
    <source>
        <dbReference type="SAM" id="Coils"/>
    </source>
</evidence>
<proteinExistence type="predicted"/>
<keyword evidence="1" id="KW-0175">Coiled coil</keyword>
<evidence type="ECO:0008006" key="5">
    <source>
        <dbReference type="Google" id="ProtNLM"/>
    </source>
</evidence>
<accession>A0A7C2NYG6</accession>
<evidence type="ECO:0000256" key="2">
    <source>
        <dbReference type="SAM" id="MobiDB-lite"/>
    </source>
</evidence>